<accession>A0A9D4GG71</accession>
<dbReference type="AlphaFoldDB" id="A0A9D4GG71"/>
<proteinExistence type="predicted"/>
<comment type="caution">
    <text evidence="2">The sequence shown here is derived from an EMBL/GenBank/DDBJ whole genome shotgun (WGS) entry which is preliminary data.</text>
</comment>
<dbReference type="EMBL" id="JAIWYP010000006">
    <property type="protein sequence ID" value="KAH3813422.1"/>
    <property type="molecule type" value="Genomic_DNA"/>
</dbReference>
<reference evidence="2" key="2">
    <citation type="submission" date="2020-11" db="EMBL/GenBank/DDBJ databases">
        <authorList>
            <person name="McCartney M.A."/>
            <person name="Auch B."/>
            <person name="Kono T."/>
            <person name="Mallez S."/>
            <person name="Becker A."/>
            <person name="Gohl D.M."/>
            <person name="Silverstein K.A.T."/>
            <person name="Koren S."/>
            <person name="Bechman K.B."/>
            <person name="Herman A."/>
            <person name="Abrahante J.E."/>
            <person name="Garbe J."/>
        </authorList>
    </citation>
    <scope>NUCLEOTIDE SEQUENCE</scope>
    <source>
        <strain evidence="2">Duluth1</strain>
        <tissue evidence="2">Whole animal</tissue>
    </source>
</reference>
<evidence type="ECO:0000256" key="1">
    <source>
        <dbReference type="SAM" id="MobiDB-lite"/>
    </source>
</evidence>
<reference evidence="2" key="1">
    <citation type="journal article" date="2019" name="bioRxiv">
        <title>The Genome of the Zebra Mussel, Dreissena polymorpha: A Resource for Invasive Species Research.</title>
        <authorList>
            <person name="McCartney M.A."/>
            <person name="Auch B."/>
            <person name="Kono T."/>
            <person name="Mallez S."/>
            <person name="Zhang Y."/>
            <person name="Obille A."/>
            <person name="Becker A."/>
            <person name="Abrahante J.E."/>
            <person name="Garbe J."/>
            <person name="Badalamenti J.P."/>
            <person name="Herman A."/>
            <person name="Mangelson H."/>
            <person name="Liachko I."/>
            <person name="Sullivan S."/>
            <person name="Sone E.D."/>
            <person name="Koren S."/>
            <person name="Silverstein K.A.T."/>
            <person name="Beckman K.B."/>
            <person name="Gohl D.M."/>
        </authorList>
    </citation>
    <scope>NUCLEOTIDE SEQUENCE</scope>
    <source>
        <strain evidence="2">Duluth1</strain>
        <tissue evidence="2">Whole animal</tissue>
    </source>
</reference>
<gene>
    <name evidence="2" type="ORF">DPMN_141879</name>
</gene>
<organism evidence="2 3">
    <name type="scientific">Dreissena polymorpha</name>
    <name type="common">Zebra mussel</name>
    <name type="synonym">Mytilus polymorpha</name>
    <dbReference type="NCBI Taxonomy" id="45954"/>
    <lineage>
        <taxon>Eukaryota</taxon>
        <taxon>Metazoa</taxon>
        <taxon>Spiralia</taxon>
        <taxon>Lophotrochozoa</taxon>
        <taxon>Mollusca</taxon>
        <taxon>Bivalvia</taxon>
        <taxon>Autobranchia</taxon>
        <taxon>Heteroconchia</taxon>
        <taxon>Euheterodonta</taxon>
        <taxon>Imparidentia</taxon>
        <taxon>Neoheterodontei</taxon>
        <taxon>Myida</taxon>
        <taxon>Dreissenoidea</taxon>
        <taxon>Dreissenidae</taxon>
        <taxon>Dreissena</taxon>
    </lineage>
</organism>
<feature type="compositionally biased region" description="Basic and acidic residues" evidence="1">
    <location>
        <begin position="1"/>
        <end position="14"/>
    </location>
</feature>
<name>A0A9D4GG71_DREPO</name>
<protein>
    <submittedName>
        <fullName evidence="2">Uncharacterized protein</fullName>
    </submittedName>
</protein>
<keyword evidence="3" id="KW-1185">Reference proteome</keyword>
<sequence>MGADQKETTGHAEQELPALGIEDENMSAPGTSAQGCEQGWLTMYARVALQTRQNIWLEIALTKIQINISAKKFKLGMGRSLF</sequence>
<evidence type="ECO:0000313" key="2">
    <source>
        <dbReference type="EMBL" id="KAH3813422.1"/>
    </source>
</evidence>
<feature type="region of interest" description="Disordered" evidence="1">
    <location>
        <begin position="1"/>
        <end position="33"/>
    </location>
</feature>
<evidence type="ECO:0000313" key="3">
    <source>
        <dbReference type="Proteomes" id="UP000828390"/>
    </source>
</evidence>
<dbReference type="Proteomes" id="UP000828390">
    <property type="component" value="Unassembled WGS sequence"/>
</dbReference>